<keyword evidence="1" id="KW-0732">Signal</keyword>
<protein>
    <recommendedName>
        <fullName evidence="4">Coenzyme Q-binding protein COQ10 START domain-containing protein</fullName>
    </recommendedName>
</protein>
<proteinExistence type="predicted"/>
<dbReference type="InterPro" id="IPR023393">
    <property type="entry name" value="START-like_dom_sf"/>
</dbReference>
<dbReference type="CDD" id="cd07822">
    <property type="entry name" value="SRPBCC_4"/>
    <property type="match status" value="1"/>
</dbReference>
<organism evidence="2 3">
    <name type="scientific">Clohesyomyces aquaticus</name>
    <dbReference type="NCBI Taxonomy" id="1231657"/>
    <lineage>
        <taxon>Eukaryota</taxon>
        <taxon>Fungi</taxon>
        <taxon>Dikarya</taxon>
        <taxon>Ascomycota</taxon>
        <taxon>Pezizomycotina</taxon>
        <taxon>Dothideomycetes</taxon>
        <taxon>Pleosporomycetidae</taxon>
        <taxon>Pleosporales</taxon>
        <taxon>Lindgomycetaceae</taxon>
        <taxon>Clohesyomyces</taxon>
    </lineage>
</organism>
<dbReference type="AlphaFoldDB" id="A0A1Y1YY30"/>
<feature type="chain" id="PRO_5012417813" description="Coenzyme Q-binding protein COQ10 START domain-containing protein" evidence="1">
    <location>
        <begin position="27"/>
        <end position="212"/>
    </location>
</feature>
<keyword evidence="3" id="KW-1185">Reference proteome</keyword>
<name>A0A1Y1YY30_9PLEO</name>
<gene>
    <name evidence="2" type="ORF">BCR34DRAFT_493170</name>
</gene>
<evidence type="ECO:0008006" key="4">
    <source>
        <dbReference type="Google" id="ProtNLM"/>
    </source>
</evidence>
<sequence>MVPPISGCLITLLVVVVLLTSHAVTSQTSNLPDAPPGVFTASTSIEINTTLSAAWSRLTDFPNYSDWNPFVRSAIITTPSNINLTHPIPLPVQSPIEDHWLIFRVQIPPLPLPVSAYTVDNPLHTQFALENITHVQPQLGRLAWRYMAPKSFLESERWQAISGLEGGGGVLYESREVFHGAGAEVLRSLYGEGLREGFEGQARGLKMVLEGR</sequence>
<feature type="signal peptide" evidence="1">
    <location>
        <begin position="1"/>
        <end position="26"/>
    </location>
</feature>
<evidence type="ECO:0000313" key="3">
    <source>
        <dbReference type="Proteomes" id="UP000193144"/>
    </source>
</evidence>
<dbReference type="Gene3D" id="3.30.530.20">
    <property type="match status" value="1"/>
</dbReference>
<reference evidence="2 3" key="1">
    <citation type="submission" date="2016-07" db="EMBL/GenBank/DDBJ databases">
        <title>Pervasive Adenine N6-methylation of Active Genes in Fungi.</title>
        <authorList>
            <consortium name="DOE Joint Genome Institute"/>
            <person name="Mondo S.J."/>
            <person name="Dannebaum R.O."/>
            <person name="Kuo R.C."/>
            <person name="Labutti K."/>
            <person name="Haridas S."/>
            <person name="Kuo A."/>
            <person name="Salamov A."/>
            <person name="Ahrendt S.R."/>
            <person name="Lipzen A."/>
            <person name="Sullivan W."/>
            <person name="Andreopoulos W.B."/>
            <person name="Clum A."/>
            <person name="Lindquist E."/>
            <person name="Daum C."/>
            <person name="Ramamoorthy G.K."/>
            <person name="Gryganskyi A."/>
            <person name="Culley D."/>
            <person name="Magnuson J.K."/>
            <person name="James T.Y."/>
            <person name="O'Malley M.A."/>
            <person name="Stajich J.E."/>
            <person name="Spatafora J.W."/>
            <person name="Visel A."/>
            <person name="Grigoriev I.V."/>
        </authorList>
    </citation>
    <scope>NUCLEOTIDE SEQUENCE [LARGE SCALE GENOMIC DNA]</scope>
    <source>
        <strain evidence="2 3">CBS 115471</strain>
    </source>
</reference>
<dbReference type="OrthoDB" id="509124at2759"/>
<dbReference type="EMBL" id="MCFA01000157">
    <property type="protein sequence ID" value="ORY02475.1"/>
    <property type="molecule type" value="Genomic_DNA"/>
</dbReference>
<accession>A0A1Y1YY30</accession>
<dbReference type="SUPFAM" id="SSF55961">
    <property type="entry name" value="Bet v1-like"/>
    <property type="match status" value="1"/>
</dbReference>
<evidence type="ECO:0000256" key="1">
    <source>
        <dbReference type="SAM" id="SignalP"/>
    </source>
</evidence>
<evidence type="ECO:0000313" key="2">
    <source>
        <dbReference type="EMBL" id="ORY02475.1"/>
    </source>
</evidence>
<dbReference type="Proteomes" id="UP000193144">
    <property type="component" value="Unassembled WGS sequence"/>
</dbReference>
<comment type="caution">
    <text evidence="2">The sequence shown here is derived from an EMBL/GenBank/DDBJ whole genome shotgun (WGS) entry which is preliminary data.</text>
</comment>